<dbReference type="SUPFAM" id="SSF55008">
    <property type="entry name" value="HMA, heavy metal-associated domain"/>
    <property type="match status" value="1"/>
</dbReference>
<comment type="caution">
    <text evidence="3">The sequence shown here is derived from an EMBL/GenBank/DDBJ whole genome shotgun (WGS) entry which is preliminary data.</text>
</comment>
<dbReference type="EMBL" id="BAAAUX010000006">
    <property type="protein sequence ID" value="GAA2780731.1"/>
    <property type="molecule type" value="Genomic_DNA"/>
</dbReference>
<evidence type="ECO:0000313" key="3">
    <source>
        <dbReference type="EMBL" id="GAA2780731.1"/>
    </source>
</evidence>
<protein>
    <submittedName>
        <fullName evidence="3">Heavy-metal-associated domain-containing protein</fullName>
    </submittedName>
</protein>
<dbReference type="PROSITE" id="PS50846">
    <property type="entry name" value="HMA_2"/>
    <property type="match status" value="1"/>
</dbReference>
<dbReference type="InterPro" id="IPR006121">
    <property type="entry name" value="HMA_dom"/>
</dbReference>
<evidence type="ECO:0000313" key="4">
    <source>
        <dbReference type="Proteomes" id="UP001500979"/>
    </source>
</evidence>
<dbReference type="Gene3D" id="3.30.70.100">
    <property type="match status" value="1"/>
</dbReference>
<evidence type="ECO:0000259" key="2">
    <source>
        <dbReference type="PROSITE" id="PS50846"/>
    </source>
</evidence>
<feature type="domain" description="HMA" evidence="2">
    <location>
        <begin position="2"/>
        <end position="67"/>
    </location>
</feature>
<reference evidence="3 4" key="1">
    <citation type="journal article" date="2019" name="Int. J. Syst. Evol. Microbiol.">
        <title>The Global Catalogue of Microorganisms (GCM) 10K type strain sequencing project: providing services to taxonomists for standard genome sequencing and annotation.</title>
        <authorList>
            <consortium name="The Broad Institute Genomics Platform"/>
            <consortium name="The Broad Institute Genome Sequencing Center for Infectious Disease"/>
            <person name="Wu L."/>
            <person name="Ma J."/>
        </authorList>
    </citation>
    <scope>NUCLEOTIDE SEQUENCE [LARGE SCALE GENOMIC DNA]</scope>
    <source>
        <strain evidence="3 4">JCM 9383</strain>
    </source>
</reference>
<evidence type="ECO:0000256" key="1">
    <source>
        <dbReference type="ARBA" id="ARBA00022723"/>
    </source>
</evidence>
<dbReference type="InterPro" id="IPR017969">
    <property type="entry name" value="Heavy-metal-associated_CS"/>
</dbReference>
<dbReference type="InterPro" id="IPR000428">
    <property type="entry name" value="Cu-bd"/>
</dbReference>
<dbReference type="PRINTS" id="PR00944">
    <property type="entry name" value="CUEXPORT"/>
</dbReference>
<keyword evidence="4" id="KW-1185">Reference proteome</keyword>
<dbReference type="Proteomes" id="UP001500979">
    <property type="component" value="Unassembled WGS sequence"/>
</dbReference>
<proteinExistence type="predicted"/>
<dbReference type="RefSeq" id="WP_344678528.1">
    <property type="nucleotide sequence ID" value="NZ_BAAAUX010000006.1"/>
</dbReference>
<accession>A0ABN3V6N6</accession>
<dbReference type="InterPro" id="IPR036163">
    <property type="entry name" value="HMA_dom_sf"/>
</dbReference>
<gene>
    <name evidence="3" type="ORF">GCM10010470_13190</name>
</gene>
<organism evidence="3 4">
    <name type="scientific">Saccharopolyspora taberi</name>
    <dbReference type="NCBI Taxonomy" id="60895"/>
    <lineage>
        <taxon>Bacteria</taxon>
        <taxon>Bacillati</taxon>
        <taxon>Actinomycetota</taxon>
        <taxon>Actinomycetes</taxon>
        <taxon>Pseudonocardiales</taxon>
        <taxon>Pseudonocardiaceae</taxon>
        <taxon>Saccharopolyspora</taxon>
    </lineage>
</organism>
<dbReference type="Pfam" id="PF00403">
    <property type="entry name" value="HMA"/>
    <property type="match status" value="1"/>
</dbReference>
<dbReference type="PROSITE" id="PS01047">
    <property type="entry name" value="HMA_1"/>
    <property type="match status" value="1"/>
</dbReference>
<keyword evidence="1" id="KW-0479">Metal-binding</keyword>
<sequence length="70" mass="7188">MTTTSYLVKGMTCDHCAQSVRSEVGGLAGVQRVDVDLPTGTVTVTSQNALADAEIAAAVDEAGYEVVSRA</sequence>
<dbReference type="CDD" id="cd00371">
    <property type="entry name" value="HMA"/>
    <property type="match status" value="1"/>
</dbReference>
<name>A0ABN3V6N6_9PSEU</name>